<geneLocation type="plasmid" evidence="2">
    <name>pcv839-15-p3</name>
</geneLocation>
<protein>
    <submittedName>
        <fullName evidence="1">Uncharacterized protein</fullName>
    </submittedName>
</protein>
<evidence type="ECO:0000313" key="2">
    <source>
        <dbReference type="Proteomes" id="UP000236551"/>
    </source>
</evidence>
<proteinExistence type="predicted"/>
<dbReference type="EMBL" id="CP024977">
    <property type="protein sequence ID" value="ATZ30328.1"/>
    <property type="molecule type" value="Genomic_DNA"/>
</dbReference>
<accession>A0A2H4TLB4</accession>
<sequence>MCWRGTLTLDVFCREFYRETVLFFPSAHIFNRTVSSGCQLT</sequence>
<keyword evidence="1" id="KW-0614">Plasmid</keyword>
<reference evidence="1 2" key="1">
    <citation type="submission" date="2017-11" db="EMBL/GenBank/DDBJ databases">
        <title>Escherichia coli CV839-15 Genome sequencing and assembly.</title>
        <authorList>
            <person name="Li Z."/>
            <person name="Song N."/>
            <person name="Li W."/>
            <person name="Philip H.R."/>
            <person name="Bu Z."/>
            <person name="Siguo L."/>
        </authorList>
    </citation>
    <scope>NUCLEOTIDE SEQUENCE [LARGE SCALE GENOMIC DNA]</scope>
    <source>
        <strain evidence="1 2">CV839-15</strain>
        <plasmid evidence="2">Plasmid pcv839-15-p3</plasmid>
    </source>
</reference>
<evidence type="ECO:0000313" key="1">
    <source>
        <dbReference type="EMBL" id="ATZ30328.1"/>
    </source>
</evidence>
<gene>
    <name evidence="1" type="ORF">CV83915_3p0030</name>
</gene>
<dbReference type="Proteomes" id="UP000236551">
    <property type="component" value="Plasmid pCV839-15-p3"/>
</dbReference>
<dbReference type="AlphaFoldDB" id="A0A2H4TLB4"/>
<organism evidence="1 2">
    <name type="scientific">Escherichia coli</name>
    <dbReference type="NCBI Taxonomy" id="562"/>
    <lineage>
        <taxon>Bacteria</taxon>
        <taxon>Pseudomonadati</taxon>
        <taxon>Pseudomonadota</taxon>
        <taxon>Gammaproteobacteria</taxon>
        <taxon>Enterobacterales</taxon>
        <taxon>Enterobacteriaceae</taxon>
        <taxon>Escherichia</taxon>
    </lineage>
</organism>
<name>A0A2H4TLB4_ECOLX</name>